<comment type="caution">
    <text evidence="1">The sequence shown here is derived from an EMBL/GenBank/DDBJ whole genome shotgun (WGS) entry which is preliminary data.</text>
</comment>
<organism evidence="1 2">
    <name type="scientific">Maribacter polysiphoniae</name>
    <dbReference type="NCBI Taxonomy" id="429344"/>
    <lineage>
        <taxon>Bacteria</taxon>
        <taxon>Pseudomonadati</taxon>
        <taxon>Bacteroidota</taxon>
        <taxon>Flavobacteriia</taxon>
        <taxon>Flavobacteriales</taxon>
        <taxon>Flavobacteriaceae</taxon>
        <taxon>Maribacter</taxon>
    </lineage>
</organism>
<gene>
    <name evidence="1" type="ORF">HZY62_05500</name>
</gene>
<name>A0ABR7VX22_9FLAO</name>
<evidence type="ECO:0000313" key="1">
    <source>
        <dbReference type="EMBL" id="MBD1260034.1"/>
    </source>
</evidence>
<keyword evidence="2" id="KW-1185">Reference proteome</keyword>
<evidence type="ECO:0008006" key="3">
    <source>
        <dbReference type="Google" id="ProtNLM"/>
    </source>
</evidence>
<dbReference type="Proteomes" id="UP000651837">
    <property type="component" value="Unassembled WGS sequence"/>
</dbReference>
<accession>A0ABR7VX22</accession>
<dbReference type="RefSeq" id="WP_109648437.1">
    <property type="nucleotide sequence ID" value="NZ_JACWLN010000002.1"/>
</dbReference>
<sequence>MRIVFSGVLLVLFFTSCIPLRIAPDIDDYRITRGKSFQRTLPKREMFVFEDPKEANGFYNFVDTKFALDNENVYDDVPFAIEGEQYFFSFYEVEISDKALNLFPVVMDVFVNAALGNDDMDSIFSDEDNTVSRKGHWYIAIEVYSDLEKDCLHIDSLSREMVLKYLRDLKNEYLSTHNYNETIFKN</sequence>
<proteinExistence type="predicted"/>
<dbReference type="PROSITE" id="PS51257">
    <property type="entry name" value="PROKAR_LIPOPROTEIN"/>
    <property type="match status" value="1"/>
</dbReference>
<dbReference type="EMBL" id="JACWLN010000002">
    <property type="protein sequence ID" value="MBD1260034.1"/>
    <property type="molecule type" value="Genomic_DNA"/>
</dbReference>
<protein>
    <recommendedName>
        <fullName evidence="3">Lipoprotein</fullName>
    </recommendedName>
</protein>
<evidence type="ECO:0000313" key="2">
    <source>
        <dbReference type="Proteomes" id="UP000651837"/>
    </source>
</evidence>
<reference evidence="1 2" key="1">
    <citation type="submission" date="2020-07" db="EMBL/GenBank/DDBJ databases">
        <title>The draft genome sequence of Maribacter polysiphoniae KCTC 22021.</title>
        <authorList>
            <person name="Mu L."/>
        </authorList>
    </citation>
    <scope>NUCLEOTIDE SEQUENCE [LARGE SCALE GENOMIC DNA]</scope>
    <source>
        <strain evidence="1 2">KCTC 22021</strain>
    </source>
</reference>